<dbReference type="PANTHER" id="PTHR42852:SF6">
    <property type="entry name" value="THIOL:DISULFIDE INTERCHANGE PROTEIN DSBE"/>
    <property type="match status" value="1"/>
</dbReference>
<dbReference type="SUPFAM" id="SSF52833">
    <property type="entry name" value="Thioredoxin-like"/>
    <property type="match status" value="1"/>
</dbReference>
<comment type="caution">
    <text evidence="6">The sequence shown here is derived from an EMBL/GenBank/DDBJ whole genome shotgun (WGS) entry which is preliminary data.</text>
</comment>
<dbReference type="PROSITE" id="PS00194">
    <property type="entry name" value="THIOREDOXIN_1"/>
    <property type="match status" value="1"/>
</dbReference>
<accession>A0A1V9G0D7</accession>
<dbReference type="InterPro" id="IPR050553">
    <property type="entry name" value="Thioredoxin_ResA/DsbE_sf"/>
</dbReference>
<dbReference type="InterPro" id="IPR013766">
    <property type="entry name" value="Thioredoxin_domain"/>
</dbReference>
<dbReference type="OrthoDB" id="750178at2"/>
<dbReference type="Pfam" id="PF14289">
    <property type="entry name" value="DUF4369"/>
    <property type="match status" value="1"/>
</dbReference>
<reference evidence="6 7" key="1">
    <citation type="submission" date="2016-03" db="EMBL/GenBank/DDBJ databases">
        <title>Niastella vici sp. nov., isolated from farmland soil.</title>
        <authorList>
            <person name="Chen L."/>
            <person name="Wang D."/>
            <person name="Yang S."/>
            <person name="Wang G."/>
        </authorList>
    </citation>
    <scope>NUCLEOTIDE SEQUENCE [LARGE SCALE GENOMIC DNA]</scope>
    <source>
        <strain evidence="6 7">DJ57</strain>
    </source>
</reference>
<dbReference type="GO" id="GO:0030313">
    <property type="term" value="C:cell envelope"/>
    <property type="evidence" value="ECO:0007669"/>
    <property type="project" value="UniProtKB-SubCell"/>
</dbReference>
<evidence type="ECO:0000313" key="7">
    <source>
        <dbReference type="Proteomes" id="UP000192796"/>
    </source>
</evidence>
<evidence type="ECO:0000256" key="2">
    <source>
        <dbReference type="ARBA" id="ARBA00022748"/>
    </source>
</evidence>
<dbReference type="GO" id="GO:0016491">
    <property type="term" value="F:oxidoreductase activity"/>
    <property type="evidence" value="ECO:0007669"/>
    <property type="project" value="InterPro"/>
</dbReference>
<keyword evidence="7" id="KW-1185">Reference proteome</keyword>
<keyword evidence="2" id="KW-0201">Cytochrome c-type biogenesis</keyword>
<dbReference type="GO" id="GO:0016209">
    <property type="term" value="F:antioxidant activity"/>
    <property type="evidence" value="ECO:0007669"/>
    <property type="project" value="InterPro"/>
</dbReference>
<dbReference type="EMBL" id="LVYD01000043">
    <property type="protein sequence ID" value="OQP64040.1"/>
    <property type="molecule type" value="Genomic_DNA"/>
</dbReference>
<dbReference type="Proteomes" id="UP000192796">
    <property type="component" value="Unassembled WGS sequence"/>
</dbReference>
<evidence type="ECO:0000256" key="1">
    <source>
        <dbReference type="ARBA" id="ARBA00004196"/>
    </source>
</evidence>
<dbReference type="GO" id="GO:0017004">
    <property type="term" value="P:cytochrome complex assembly"/>
    <property type="evidence" value="ECO:0007669"/>
    <property type="project" value="UniProtKB-KW"/>
</dbReference>
<gene>
    <name evidence="6" type="ORF">A3860_21730</name>
</gene>
<evidence type="ECO:0000256" key="4">
    <source>
        <dbReference type="ARBA" id="ARBA00023284"/>
    </source>
</evidence>
<proteinExistence type="predicted"/>
<comment type="subcellular location">
    <subcellularLocation>
        <location evidence="1">Cell envelope</location>
    </subcellularLocation>
</comment>
<dbReference type="STRING" id="1703345.A3860_21730"/>
<dbReference type="RefSeq" id="WP_081147219.1">
    <property type="nucleotide sequence ID" value="NZ_LVYD01000043.1"/>
</dbReference>
<keyword evidence="4" id="KW-0676">Redox-active center</keyword>
<keyword evidence="3" id="KW-1015">Disulfide bond</keyword>
<dbReference type="PANTHER" id="PTHR42852">
    <property type="entry name" value="THIOL:DISULFIDE INTERCHANGE PROTEIN DSBE"/>
    <property type="match status" value="1"/>
</dbReference>
<sequence>MKKMIVFFLIPFLAFTPHTKPVIIKGRVQSPDPVKKIYLSFRTKEGAVNDSAVLLNGRFQFKEQVAEPTLATFVIAFEKDNGKSKDSFDYMKLFLEPGQINISIRDSLKSARVTGSKAHTAFEQLTRSEKPFTDAQTRLRPKYFQYQKENNKAGMEQIEQQYDSIETKKKEEVWRSFVVNNPGSPIAFYVLKEYAGVDINVPEIGPLFDKLPASVKNSPSGVEFKQQLEVAKNTSVGAYALDFTQNDTLDNPVSLSSFRGKYVLLDFWASWCGPCRAENPNVAKAFNQYKDKNFTVLSVSLDAPGKKQAWLDAIHKDGLTWTHVSDLKRWNNAVAKLYGIMGIPQNFLIDPQGKIIAKNLKGEKLNKKLEEVLSY</sequence>
<dbReference type="PROSITE" id="PS51352">
    <property type="entry name" value="THIOREDOXIN_2"/>
    <property type="match status" value="1"/>
</dbReference>
<dbReference type="AlphaFoldDB" id="A0A1V9G0D7"/>
<organism evidence="6 7">
    <name type="scientific">Niastella vici</name>
    <dbReference type="NCBI Taxonomy" id="1703345"/>
    <lineage>
        <taxon>Bacteria</taxon>
        <taxon>Pseudomonadati</taxon>
        <taxon>Bacteroidota</taxon>
        <taxon>Chitinophagia</taxon>
        <taxon>Chitinophagales</taxon>
        <taxon>Chitinophagaceae</taxon>
        <taxon>Niastella</taxon>
    </lineage>
</organism>
<dbReference type="InterPro" id="IPR036249">
    <property type="entry name" value="Thioredoxin-like_sf"/>
</dbReference>
<dbReference type="InterPro" id="IPR017937">
    <property type="entry name" value="Thioredoxin_CS"/>
</dbReference>
<dbReference type="InterPro" id="IPR000866">
    <property type="entry name" value="AhpC/TSA"/>
</dbReference>
<protein>
    <recommendedName>
        <fullName evidence="5">Thioredoxin domain-containing protein</fullName>
    </recommendedName>
</protein>
<dbReference type="Pfam" id="PF00578">
    <property type="entry name" value="AhpC-TSA"/>
    <property type="match status" value="1"/>
</dbReference>
<evidence type="ECO:0000313" key="6">
    <source>
        <dbReference type="EMBL" id="OQP64040.1"/>
    </source>
</evidence>
<dbReference type="CDD" id="cd02966">
    <property type="entry name" value="TlpA_like_family"/>
    <property type="match status" value="1"/>
</dbReference>
<feature type="domain" description="Thioredoxin" evidence="5">
    <location>
        <begin position="234"/>
        <end position="375"/>
    </location>
</feature>
<dbReference type="Gene3D" id="3.40.30.10">
    <property type="entry name" value="Glutaredoxin"/>
    <property type="match status" value="1"/>
</dbReference>
<evidence type="ECO:0000259" key="5">
    <source>
        <dbReference type="PROSITE" id="PS51352"/>
    </source>
</evidence>
<dbReference type="InterPro" id="IPR025380">
    <property type="entry name" value="DUF4369"/>
</dbReference>
<name>A0A1V9G0D7_9BACT</name>
<evidence type="ECO:0000256" key="3">
    <source>
        <dbReference type="ARBA" id="ARBA00023157"/>
    </source>
</evidence>